<dbReference type="EMBL" id="CP036272">
    <property type="protein sequence ID" value="QDT58358.1"/>
    <property type="molecule type" value="Genomic_DNA"/>
</dbReference>
<dbReference type="OrthoDB" id="9812426at2"/>
<dbReference type="InterPro" id="IPR042095">
    <property type="entry name" value="SUMF_sf"/>
</dbReference>
<protein>
    <submittedName>
        <fullName evidence="3">Serine/threonine-protein kinase pkn1</fullName>
        <ecNumber evidence="3">2.7.11.1</ecNumber>
    </submittedName>
</protein>
<feature type="chain" id="PRO_5022095739" evidence="1">
    <location>
        <begin position="23"/>
        <end position="398"/>
    </location>
</feature>
<evidence type="ECO:0000259" key="2">
    <source>
        <dbReference type="Pfam" id="PF03781"/>
    </source>
</evidence>
<dbReference type="Gene3D" id="3.90.1580.10">
    <property type="entry name" value="paralog of FGE (formylglycine-generating enzyme)"/>
    <property type="match status" value="1"/>
</dbReference>
<feature type="domain" description="Sulfatase-modifying factor enzyme-like" evidence="2">
    <location>
        <begin position="68"/>
        <end position="317"/>
    </location>
</feature>
<reference evidence="3 4" key="1">
    <citation type="submission" date="2019-02" db="EMBL/GenBank/DDBJ databases">
        <title>Deep-cultivation of Planctomycetes and their phenomic and genomic characterization uncovers novel biology.</title>
        <authorList>
            <person name="Wiegand S."/>
            <person name="Jogler M."/>
            <person name="Boedeker C."/>
            <person name="Pinto D."/>
            <person name="Vollmers J."/>
            <person name="Rivas-Marin E."/>
            <person name="Kohn T."/>
            <person name="Peeters S.H."/>
            <person name="Heuer A."/>
            <person name="Rast P."/>
            <person name="Oberbeckmann S."/>
            <person name="Bunk B."/>
            <person name="Jeske O."/>
            <person name="Meyerdierks A."/>
            <person name="Storesund J.E."/>
            <person name="Kallscheuer N."/>
            <person name="Luecker S."/>
            <person name="Lage O.M."/>
            <person name="Pohl T."/>
            <person name="Merkel B.J."/>
            <person name="Hornburger P."/>
            <person name="Mueller R.-W."/>
            <person name="Bruemmer F."/>
            <person name="Labrenz M."/>
            <person name="Spormann A.M."/>
            <person name="Op den Camp H."/>
            <person name="Overmann J."/>
            <person name="Amann R."/>
            <person name="Jetten M.S.M."/>
            <person name="Mascher T."/>
            <person name="Medema M.H."/>
            <person name="Devos D.P."/>
            <person name="Kaster A.-K."/>
            <person name="Ovreas L."/>
            <person name="Rohde M."/>
            <person name="Galperin M.Y."/>
            <person name="Jogler C."/>
        </authorList>
    </citation>
    <scope>NUCLEOTIDE SEQUENCE [LARGE SCALE GENOMIC DNA]</scope>
    <source>
        <strain evidence="3 4">SV_7m_r</strain>
    </source>
</reference>
<dbReference type="Pfam" id="PF03781">
    <property type="entry name" value="FGE-sulfatase"/>
    <property type="match status" value="1"/>
</dbReference>
<keyword evidence="3" id="KW-0418">Kinase</keyword>
<dbReference type="AlphaFoldDB" id="A0A517SQG0"/>
<evidence type="ECO:0000313" key="4">
    <source>
        <dbReference type="Proteomes" id="UP000315003"/>
    </source>
</evidence>
<dbReference type="InterPro" id="IPR051043">
    <property type="entry name" value="Sulfatase_Mod_Factor_Kinase"/>
</dbReference>
<dbReference type="EC" id="2.7.11.1" evidence="3"/>
<dbReference type="InterPro" id="IPR016187">
    <property type="entry name" value="CTDL_fold"/>
</dbReference>
<feature type="signal peptide" evidence="1">
    <location>
        <begin position="1"/>
        <end position="22"/>
    </location>
</feature>
<dbReference type="SUPFAM" id="SSF56436">
    <property type="entry name" value="C-type lectin-like"/>
    <property type="match status" value="1"/>
</dbReference>
<dbReference type="GO" id="GO:0120147">
    <property type="term" value="F:formylglycine-generating oxidase activity"/>
    <property type="evidence" value="ECO:0007669"/>
    <property type="project" value="TreeGrafter"/>
</dbReference>
<keyword evidence="3" id="KW-0808">Transferase</keyword>
<keyword evidence="4" id="KW-1185">Reference proteome</keyword>
<proteinExistence type="predicted"/>
<gene>
    <name evidence="3" type="primary">pkn1_3</name>
    <name evidence="3" type="ORF">SV7mr_08480</name>
</gene>
<dbReference type="RefSeq" id="WP_145269461.1">
    <property type="nucleotide sequence ID" value="NZ_CP036272.1"/>
</dbReference>
<dbReference type="GO" id="GO:0004674">
    <property type="term" value="F:protein serine/threonine kinase activity"/>
    <property type="evidence" value="ECO:0007669"/>
    <property type="project" value="UniProtKB-EC"/>
</dbReference>
<evidence type="ECO:0000313" key="3">
    <source>
        <dbReference type="EMBL" id="QDT58358.1"/>
    </source>
</evidence>
<keyword evidence="1" id="KW-0732">Signal</keyword>
<sequence precursor="true">MLVQSILRLLASCVLVSVGVHCSCLHAEAMPPGLSSVKPASGPAVKVAENRFMVPYQFRVPGTERTIEMVPVPGGSFLFGSPDGEANRKGDEGPQVRVKVDPMWVAKTEVTWGVYKQYMQLYDSFKQFEFKRQREINERNQVDVVTAPTILYSVNLTFAAGDDDQQPAVTMTQYAAQQFTKWLSLLTGQQYRLPTEAEWEYAARAGTQTAFSWGDGIDKIDDYAWYFDNSEDGYGQVGTKLANGFGLHDMHGNVAEWTVNAYTAEGYAGVAAKPSINATELVSWPTASSPCVVRGGSWEMAPQHLRSASRLASSDQWKDNDPCFPQSPWWLTSDPARGVGFRLFRSYRPLDRSTITKFWQPQDRDVQRDVESRLKDGRSALGPVDPGLPAAIKQIEEK</sequence>
<dbReference type="Proteomes" id="UP000315003">
    <property type="component" value="Chromosome"/>
</dbReference>
<accession>A0A517SQG0</accession>
<dbReference type="PANTHER" id="PTHR23150">
    <property type="entry name" value="SULFATASE MODIFYING FACTOR 1, 2"/>
    <property type="match status" value="1"/>
</dbReference>
<evidence type="ECO:0000256" key="1">
    <source>
        <dbReference type="SAM" id="SignalP"/>
    </source>
</evidence>
<dbReference type="InterPro" id="IPR005532">
    <property type="entry name" value="SUMF_dom"/>
</dbReference>
<organism evidence="3 4">
    <name type="scientific">Stieleria bergensis</name>
    <dbReference type="NCBI Taxonomy" id="2528025"/>
    <lineage>
        <taxon>Bacteria</taxon>
        <taxon>Pseudomonadati</taxon>
        <taxon>Planctomycetota</taxon>
        <taxon>Planctomycetia</taxon>
        <taxon>Pirellulales</taxon>
        <taxon>Pirellulaceae</taxon>
        <taxon>Stieleria</taxon>
    </lineage>
</organism>
<dbReference type="PANTHER" id="PTHR23150:SF19">
    <property type="entry name" value="FORMYLGLYCINE-GENERATING ENZYME"/>
    <property type="match status" value="1"/>
</dbReference>
<name>A0A517SQG0_9BACT</name>